<name>A0ABN8QLM0_9CNID</name>
<reference evidence="2 3" key="1">
    <citation type="submission" date="2022-05" db="EMBL/GenBank/DDBJ databases">
        <authorList>
            <consortium name="Genoscope - CEA"/>
            <person name="William W."/>
        </authorList>
    </citation>
    <scope>NUCLEOTIDE SEQUENCE [LARGE SCALE GENOMIC DNA]</scope>
</reference>
<organism evidence="2 3">
    <name type="scientific">Porites lobata</name>
    <dbReference type="NCBI Taxonomy" id="104759"/>
    <lineage>
        <taxon>Eukaryota</taxon>
        <taxon>Metazoa</taxon>
        <taxon>Cnidaria</taxon>
        <taxon>Anthozoa</taxon>
        <taxon>Hexacorallia</taxon>
        <taxon>Scleractinia</taxon>
        <taxon>Fungiina</taxon>
        <taxon>Poritidae</taxon>
        <taxon>Porites</taxon>
    </lineage>
</organism>
<keyword evidence="3" id="KW-1185">Reference proteome</keyword>
<feature type="region of interest" description="Disordered" evidence="1">
    <location>
        <begin position="1"/>
        <end position="48"/>
    </location>
</feature>
<accession>A0ABN8QLM0</accession>
<protein>
    <submittedName>
        <fullName evidence="2">Uncharacterized protein</fullName>
    </submittedName>
</protein>
<comment type="caution">
    <text evidence="2">The sequence shown here is derived from an EMBL/GenBank/DDBJ whole genome shotgun (WGS) entry which is preliminary data.</text>
</comment>
<dbReference type="Proteomes" id="UP001159405">
    <property type="component" value="Unassembled WGS sequence"/>
</dbReference>
<evidence type="ECO:0000256" key="1">
    <source>
        <dbReference type="SAM" id="MobiDB-lite"/>
    </source>
</evidence>
<gene>
    <name evidence="2" type="ORF">PLOB_00007906</name>
</gene>
<evidence type="ECO:0000313" key="2">
    <source>
        <dbReference type="EMBL" id="CAH3166896.1"/>
    </source>
</evidence>
<proteinExistence type="predicted"/>
<dbReference type="EMBL" id="CALNXK010000139">
    <property type="protein sequence ID" value="CAH3166896.1"/>
    <property type="molecule type" value="Genomic_DNA"/>
</dbReference>
<sequence>MITESQSHFQRSDRVKRCIEASPSAPRTLKSTKDDTSDTSTHHRRGLNFAIAGDKKDLSLTEKEIRSPLADEDRYEDVLQKVLVTVENELLEVARRVTKSVVRERGFPGMSTLNFEEIVKEVETQCPTVFKLLSQMIQLSHNSDKKTAPLALIYGIIMFRRCKELSRVQRVNTVLLNDGGASQELVDSLNKYGFCLEISMKYSIQEEIGKHFLDHVAQLVKEGRSFVFVLDNVDWDVKVHDMRSDKQSRSVHAVATSIVFDRVSSKHLPDAGPKNSLANCNLKDTLSLNDEEKRCTREQNKVFIGRILVEFFPAFDFLKDFVPDHTPCEYHTEMRTK</sequence>
<feature type="compositionally biased region" description="Basic and acidic residues" evidence="1">
    <location>
        <begin position="10"/>
        <end position="19"/>
    </location>
</feature>
<evidence type="ECO:0000313" key="3">
    <source>
        <dbReference type="Proteomes" id="UP001159405"/>
    </source>
</evidence>